<dbReference type="SUPFAM" id="SSF53335">
    <property type="entry name" value="S-adenosyl-L-methionine-dependent methyltransferases"/>
    <property type="match status" value="1"/>
</dbReference>
<dbReference type="AlphaFoldDB" id="A0A547P710"/>
<dbReference type="RefSeq" id="WP_142789222.1">
    <property type="nucleotide sequence ID" value="NZ_VHJK01000002.1"/>
</dbReference>
<keyword evidence="2" id="KW-0808">Transferase</keyword>
<proteinExistence type="predicted"/>
<name>A0A547P710_9SPHN</name>
<keyword evidence="2" id="KW-0489">Methyltransferase</keyword>
<dbReference type="InterPro" id="IPR029063">
    <property type="entry name" value="SAM-dependent_MTases_sf"/>
</dbReference>
<reference evidence="2 3" key="1">
    <citation type="submission" date="2019-06" db="EMBL/GenBank/DDBJ databases">
        <title>Erythrobacter insulae sp. nov., isolated from a tidal flat.</title>
        <authorList>
            <person name="Yoon J.-H."/>
        </authorList>
    </citation>
    <scope>NUCLEOTIDE SEQUENCE [LARGE SCALE GENOMIC DNA]</scope>
    <source>
        <strain evidence="2 3">JBTF-M21</strain>
    </source>
</reference>
<dbReference type="PANTHER" id="PTHR34203:SF15">
    <property type="entry name" value="SLL1173 PROTEIN"/>
    <property type="match status" value="1"/>
</dbReference>
<protein>
    <submittedName>
        <fullName evidence="2">FkbM family methyltransferase</fullName>
    </submittedName>
</protein>
<dbReference type="GO" id="GO:0008168">
    <property type="term" value="F:methyltransferase activity"/>
    <property type="evidence" value="ECO:0007669"/>
    <property type="project" value="UniProtKB-KW"/>
</dbReference>
<comment type="caution">
    <text evidence="2">The sequence shown here is derived from an EMBL/GenBank/DDBJ whole genome shotgun (WGS) entry which is preliminary data.</text>
</comment>
<dbReference type="PANTHER" id="PTHR34203">
    <property type="entry name" value="METHYLTRANSFERASE, FKBM FAMILY PROTEIN"/>
    <property type="match status" value="1"/>
</dbReference>
<feature type="domain" description="Methyltransferase FkbM" evidence="1">
    <location>
        <begin position="99"/>
        <end position="260"/>
    </location>
</feature>
<dbReference type="OrthoDB" id="7542440at2"/>
<evidence type="ECO:0000313" key="3">
    <source>
        <dbReference type="Proteomes" id="UP000316343"/>
    </source>
</evidence>
<dbReference type="GO" id="GO:0032259">
    <property type="term" value="P:methylation"/>
    <property type="evidence" value="ECO:0007669"/>
    <property type="project" value="UniProtKB-KW"/>
</dbReference>
<dbReference type="Pfam" id="PF05050">
    <property type="entry name" value="Methyltransf_21"/>
    <property type="match status" value="1"/>
</dbReference>
<accession>A0A547P710</accession>
<dbReference type="InterPro" id="IPR006342">
    <property type="entry name" value="FkbM_mtfrase"/>
</dbReference>
<dbReference type="Gene3D" id="3.40.50.150">
    <property type="entry name" value="Vaccinia Virus protein VP39"/>
    <property type="match status" value="1"/>
</dbReference>
<keyword evidence="3" id="KW-1185">Reference proteome</keyword>
<gene>
    <name evidence="2" type="ORF">FGU71_13075</name>
</gene>
<dbReference type="Proteomes" id="UP000316343">
    <property type="component" value="Unassembled WGS sequence"/>
</dbReference>
<evidence type="ECO:0000313" key="2">
    <source>
        <dbReference type="EMBL" id="TRD09932.1"/>
    </source>
</evidence>
<evidence type="ECO:0000259" key="1">
    <source>
        <dbReference type="Pfam" id="PF05050"/>
    </source>
</evidence>
<sequence length="281" mass="31130">MNRMDAASTFQPAWPEHDQKRMARDFLLWRHLRVVRARTMRHVRGFIGGAGDAPVTTTYGVRMWPNWGDKTYAYCHYGTYGSYLSDLLASVRQPFCFLDIGANQGLFSLVAGQNPACKSIVALEPVGPTYQRLAANLTANALDDRAKALNFGLSDQSGEFPITLSKGHSGLATLGAHGTQLAGEHTQTRVTLETMATLAKHLPADLPIFVKIDVEGHEETVIRQLLGSSDAERIIAIFYEQDDRWTDKIAVNGLLDDAGFEHSRIYGRGKHYDVLATPINR</sequence>
<dbReference type="InterPro" id="IPR052514">
    <property type="entry name" value="SAM-dependent_MTase"/>
</dbReference>
<organism evidence="2 3">
    <name type="scientific">Erythrobacter insulae</name>
    <dbReference type="NCBI Taxonomy" id="2584124"/>
    <lineage>
        <taxon>Bacteria</taxon>
        <taxon>Pseudomonadati</taxon>
        <taxon>Pseudomonadota</taxon>
        <taxon>Alphaproteobacteria</taxon>
        <taxon>Sphingomonadales</taxon>
        <taxon>Erythrobacteraceae</taxon>
        <taxon>Erythrobacter/Porphyrobacter group</taxon>
        <taxon>Erythrobacter</taxon>
    </lineage>
</organism>
<dbReference type="EMBL" id="VHJK01000002">
    <property type="protein sequence ID" value="TRD09932.1"/>
    <property type="molecule type" value="Genomic_DNA"/>
</dbReference>
<dbReference type="NCBIfam" id="TIGR01444">
    <property type="entry name" value="fkbM_fam"/>
    <property type="match status" value="1"/>
</dbReference>